<keyword evidence="4" id="KW-0732">Signal</keyword>
<feature type="chain" id="PRO_5012805551" evidence="4">
    <location>
        <begin position="25"/>
        <end position="640"/>
    </location>
</feature>
<dbReference type="RefSeq" id="WP_144266259.1">
    <property type="nucleotide sequence ID" value="NZ_FZOQ01000002.1"/>
</dbReference>
<dbReference type="InterPro" id="IPR036942">
    <property type="entry name" value="Beta-barrel_TonB_sf"/>
</dbReference>
<dbReference type="SUPFAM" id="SSF56935">
    <property type="entry name" value="Porins"/>
    <property type="match status" value="1"/>
</dbReference>
<name>A0A239BNJ1_9BACT</name>
<evidence type="ECO:0000313" key="6">
    <source>
        <dbReference type="Proteomes" id="UP000198432"/>
    </source>
</evidence>
<dbReference type="Pfam" id="PF14121">
    <property type="entry name" value="Porin_10"/>
    <property type="match status" value="1"/>
</dbReference>
<dbReference type="GO" id="GO:0009279">
    <property type="term" value="C:cell outer membrane"/>
    <property type="evidence" value="ECO:0007669"/>
    <property type="project" value="UniProtKB-SubCell"/>
</dbReference>
<keyword evidence="2" id="KW-0472">Membrane</keyword>
<evidence type="ECO:0000256" key="2">
    <source>
        <dbReference type="ARBA" id="ARBA00023136"/>
    </source>
</evidence>
<organism evidence="5 6">
    <name type="scientific">Pontibacter ummariensis</name>
    <dbReference type="NCBI Taxonomy" id="1610492"/>
    <lineage>
        <taxon>Bacteria</taxon>
        <taxon>Pseudomonadati</taxon>
        <taxon>Bacteroidota</taxon>
        <taxon>Cytophagia</taxon>
        <taxon>Cytophagales</taxon>
        <taxon>Hymenobacteraceae</taxon>
        <taxon>Pontibacter</taxon>
    </lineage>
</organism>
<dbReference type="OrthoDB" id="1489309at2"/>
<evidence type="ECO:0000256" key="4">
    <source>
        <dbReference type="SAM" id="SignalP"/>
    </source>
</evidence>
<keyword evidence="3" id="KW-0998">Cell outer membrane</keyword>
<dbReference type="AlphaFoldDB" id="A0A239BNJ1"/>
<dbReference type="EMBL" id="FZOQ01000002">
    <property type="protein sequence ID" value="SNS09540.1"/>
    <property type="molecule type" value="Genomic_DNA"/>
</dbReference>
<accession>A0A239BNJ1</accession>
<proteinExistence type="predicted"/>
<evidence type="ECO:0000256" key="3">
    <source>
        <dbReference type="ARBA" id="ARBA00023237"/>
    </source>
</evidence>
<feature type="signal peptide" evidence="4">
    <location>
        <begin position="1"/>
        <end position="24"/>
    </location>
</feature>
<gene>
    <name evidence="5" type="ORF">SAMN06296052_10274</name>
</gene>
<dbReference type="Gene3D" id="2.40.170.20">
    <property type="entry name" value="TonB-dependent receptor, beta-barrel domain"/>
    <property type="match status" value="1"/>
</dbReference>
<dbReference type="InterPro" id="IPR025631">
    <property type="entry name" value="Porin_10"/>
</dbReference>
<evidence type="ECO:0000313" key="5">
    <source>
        <dbReference type="EMBL" id="SNS09540.1"/>
    </source>
</evidence>
<protein>
    <submittedName>
        <fullName evidence="5">Putative porin</fullName>
    </submittedName>
</protein>
<keyword evidence="6" id="KW-1185">Reference proteome</keyword>
<dbReference type="Proteomes" id="UP000198432">
    <property type="component" value="Unassembled WGS sequence"/>
</dbReference>
<comment type="subcellular location">
    <subcellularLocation>
        <location evidence="1">Cell outer membrane</location>
    </subcellularLocation>
</comment>
<reference evidence="6" key="1">
    <citation type="submission" date="2017-06" db="EMBL/GenBank/DDBJ databases">
        <authorList>
            <person name="Varghese N."/>
            <person name="Submissions S."/>
        </authorList>
    </citation>
    <scope>NUCLEOTIDE SEQUENCE [LARGE SCALE GENOMIC DNA]</scope>
    <source>
        <strain evidence="6">NKM1</strain>
    </source>
</reference>
<sequence>MKRKTYTYILLVFGLLLVGQHSFAQIIDDSTKLFYNPKTTLQLFEMDVLEGRYKEIPIDTTLNNYHNERFWYNDTSFYQHLGNIGTAAQPLLFEMPYKIGVRLGKNVFDRYAYDPYRVNYFNTRSPYTHLYYIQGGRGEQVFEALHTRNITPRLNVGVAYQIISAEQQIGAGATTRRQNGLLNNKAVKLFSHYRSKNDKYDLFANYSYMKVEQIETGGIRPGVNDTLPELLFRYEGEDVWLSQAVNREARHSFHALQIYKLAKEDLKVYHALDWRRQNNEYVDDALPWATPGTDATYQRLLFYPQALFSRTRTSDVTTYNEIENTWGMTGNNKLSSYRAYVRLRNASMDYGVLQQVRQDSAVFQNLRVDEAYNQVFVGGKIRLFYKNLAELIGEGEYQLAGDYRVVGTARIGGAYANLARVLRSPSLVERFMLSNHFIWDNDFDNSVTDRIGAGYVGKIGERQFLRLNGYYTNIKRYIYFGEEFQPYQLSGNQRFWGANLQHHIRFGALHFENFAAYTNTEEADKVRIPEWLLESKLYVETSIFKDALFSQLGMQLTMASRYYADGYMPVTQQFFVQDAFPVQGYPVFDVFLNGDIKSVNFFLKMSHVNYDLQEPVYFVTPYYPGMRRSFTFGLKWFFFD</sequence>
<evidence type="ECO:0000256" key="1">
    <source>
        <dbReference type="ARBA" id="ARBA00004442"/>
    </source>
</evidence>